<sequence length="323" mass="33821">MTTSIRALALAAGLFAGGILPAQAAYPDKPVTVIVPFVPGGSSDITARSVLPGLNKILGQTFVVENKPGANGAIGAQALARAPADGYTMMVGSIGTFSINQALYKDLSYNPSKDFRYLTMAVRNPNVLVASPNFPANSVEELVAYAKKNPGAVSYASSGTGSSDHLSAVLFRQKTDTTGVDVPYRGGAAAISDLLGNQVNVSFQNLGAVLTHIKAGKLKALATTGDARIPDLPNVPTIGETGIKDMVVYSWQGFAVPAATPADIVGKLSDALRKTLRDPAVEKTLQGLGFEVVASSPDEFTKFQQGEVKRWQDVISKANIKLE</sequence>
<feature type="chain" id="PRO_5008258769" evidence="2">
    <location>
        <begin position="25"/>
        <end position="323"/>
    </location>
</feature>
<name>A0A193GBG6_9BORD</name>
<reference evidence="3 4" key="1">
    <citation type="submission" date="2016-06" db="EMBL/GenBank/DDBJ databases">
        <title>Complete genome sequences of Bordetella bronchialis and Bordetella flabilis.</title>
        <authorList>
            <person name="LiPuma J.J."/>
            <person name="Spilker T."/>
        </authorList>
    </citation>
    <scope>NUCLEOTIDE SEQUENCE [LARGE SCALE GENOMIC DNA]</scope>
    <source>
        <strain evidence="3 4">AU10664</strain>
    </source>
</reference>
<dbReference type="Gene3D" id="3.40.190.10">
    <property type="entry name" value="Periplasmic binding protein-like II"/>
    <property type="match status" value="1"/>
</dbReference>
<protein>
    <submittedName>
        <fullName evidence="3">LacI family transcriptional regulator</fullName>
    </submittedName>
</protein>
<feature type="signal peptide" evidence="2">
    <location>
        <begin position="1"/>
        <end position="24"/>
    </location>
</feature>
<dbReference type="SUPFAM" id="SSF53850">
    <property type="entry name" value="Periplasmic binding protein-like II"/>
    <property type="match status" value="1"/>
</dbReference>
<dbReference type="CDD" id="cd07012">
    <property type="entry name" value="PBP2_Bug_TTT"/>
    <property type="match status" value="1"/>
</dbReference>
<dbReference type="STRING" id="463014.BAU07_09770"/>
<dbReference type="InterPro" id="IPR005064">
    <property type="entry name" value="BUG"/>
</dbReference>
<evidence type="ECO:0000313" key="4">
    <source>
        <dbReference type="Proteomes" id="UP000091926"/>
    </source>
</evidence>
<dbReference type="Gene3D" id="3.40.190.150">
    <property type="entry name" value="Bordetella uptake gene, domain 1"/>
    <property type="match status" value="1"/>
</dbReference>
<dbReference type="OrthoDB" id="8678477at2"/>
<dbReference type="PANTHER" id="PTHR42928">
    <property type="entry name" value="TRICARBOXYLATE-BINDING PROTEIN"/>
    <property type="match status" value="1"/>
</dbReference>
<dbReference type="Proteomes" id="UP000091926">
    <property type="component" value="Chromosome"/>
</dbReference>
<dbReference type="EMBL" id="CP016172">
    <property type="protein sequence ID" value="ANN77347.1"/>
    <property type="molecule type" value="Genomic_DNA"/>
</dbReference>
<accession>A0A193GBG6</accession>
<dbReference type="PIRSF" id="PIRSF017082">
    <property type="entry name" value="YflP"/>
    <property type="match status" value="1"/>
</dbReference>
<evidence type="ECO:0000256" key="1">
    <source>
        <dbReference type="ARBA" id="ARBA00006987"/>
    </source>
</evidence>
<proteinExistence type="inferred from homology"/>
<gene>
    <name evidence="3" type="ORF">BAU07_09770</name>
</gene>
<dbReference type="Pfam" id="PF03401">
    <property type="entry name" value="TctC"/>
    <property type="match status" value="1"/>
</dbReference>
<dbReference type="RefSeq" id="WP_066656681.1">
    <property type="nucleotide sequence ID" value="NZ_CBCSCL010000005.1"/>
</dbReference>
<keyword evidence="2" id="KW-0732">Signal</keyword>
<comment type="similarity">
    <text evidence="1">Belongs to the UPF0065 (bug) family.</text>
</comment>
<organism evidence="3 4">
    <name type="scientific">Bordetella flabilis</name>
    <dbReference type="NCBI Taxonomy" id="463014"/>
    <lineage>
        <taxon>Bacteria</taxon>
        <taxon>Pseudomonadati</taxon>
        <taxon>Pseudomonadota</taxon>
        <taxon>Betaproteobacteria</taxon>
        <taxon>Burkholderiales</taxon>
        <taxon>Alcaligenaceae</taxon>
        <taxon>Bordetella</taxon>
    </lineage>
</organism>
<dbReference type="InterPro" id="IPR042100">
    <property type="entry name" value="Bug_dom1"/>
</dbReference>
<dbReference type="AlphaFoldDB" id="A0A193GBG6"/>
<dbReference type="KEGG" id="bfz:BAU07_09770"/>
<evidence type="ECO:0000256" key="2">
    <source>
        <dbReference type="SAM" id="SignalP"/>
    </source>
</evidence>
<evidence type="ECO:0000313" key="3">
    <source>
        <dbReference type="EMBL" id="ANN77347.1"/>
    </source>
</evidence>
<dbReference type="PANTHER" id="PTHR42928:SF5">
    <property type="entry name" value="BLR1237 PROTEIN"/>
    <property type="match status" value="1"/>
</dbReference>
<keyword evidence="4" id="KW-1185">Reference proteome</keyword>